<dbReference type="AlphaFoldDB" id="A0A4U0V0D9"/>
<reference evidence="2 3" key="1">
    <citation type="submission" date="2017-03" db="EMBL/GenBank/DDBJ databases">
        <title>Genomes of endolithic fungi from Antarctica.</title>
        <authorList>
            <person name="Coleine C."/>
            <person name="Masonjones S."/>
            <person name="Stajich J.E."/>
        </authorList>
    </citation>
    <scope>NUCLEOTIDE SEQUENCE [LARGE SCALE GENOMIC DNA]</scope>
    <source>
        <strain evidence="2 3">CCFEE 5311</strain>
    </source>
</reference>
<gene>
    <name evidence="2" type="ORF">B0A54_08199</name>
</gene>
<evidence type="ECO:0000313" key="2">
    <source>
        <dbReference type="EMBL" id="TKA41773.1"/>
    </source>
</evidence>
<feature type="domain" description="2EXR" evidence="1">
    <location>
        <begin position="86"/>
        <end position="182"/>
    </location>
</feature>
<proteinExistence type="predicted"/>
<dbReference type="Proteomes" id="UP000310066">
    <property type="component" value="Unassembled WGS sequence"/>
</dbReference>
<dbReference type="EMBL" id="NAJP01000026">
    <property type="protein sequence ID" value="TKA41773.1"/>
    <property type="molecule type" value="Genomic_DNA"/>
</dbReference>
<dbReference type="STRING" id="329885.A0A4U0V0D9"/>
<accession>A0A4U0V0D9</accession>
<dbReference type="InterPro" id="IPR045518">
    <property type="entry name" value="2EXR"/>
</dbReference>
<dbReference type="OrthoDB" id="5397846at2759"/>
<dbReference type="Pfam" id="PF20150">
    <property type="entry name" value="2EXR"/>
    <property type="match status" value="1"/>
</dbReference>
<protein>
    <recommendedName>
        <fullName evidence="1">2EXR domain-containing protein</fullName>
    </recommendedName>
</protein>
<dbReference type="PANTHER" id="PTHR42085:SF8">
    <property type="entry name" value="F-BOX DOMAIN-CONTAINING PROTEIN"/>
    <property type="match status" value="1"/>
</dbReference>
<name>A0A4U0V0D9_9PEZI</name>
<evidence type="ECO:0000259" key="1">
    <source>
        <dbReference type="Pfam" id="PF20150"/>
    </source>
</evidence>
<sequence length="336" mass="37109">MTAAALPAKRKRAQVSYLDDGDAEFDEMLGVVVATVPADDDDDSDVDMSFGIHKTAHAIKKRKAVSKAVKKAKEPAKPKKNEKPFPFTLLPAELRDHIYELALTDENGLILVSKTKKHRRTVGPGAIVDRDNRGWFYSRRRARHRALMQSQSQGSQKAPARAVLSPALLAVNKQIHAEGVNYLYQQPIVVEDTYALHGFLAAIGSNRARVTDLTIKGCGDSRGARKMMNFCSFTLLADCTNLKKLFLDCAIGWRRHPEGLARQLYRDGVYFFQAYGAANGSKGAAVDILELNDENHGKVERWGAAAASSSDAEKEAEKDEHKGKCRAELMKLLGCR</sequence>
<organism evidence="2 3">
    <name type="scientific">Friedmanniomyces endolithicus</name>
    <dbReference type="NCBI Taxonomy" id="329885"/>
    <lineage>
        <taxon>Eukaryota</taxon>
        <taxon>Fungi</taxon>
        <taxon>Dikarya</taxon>
        <taxon>Ascomycota</taxon>
        <taxon>Pezizomycotina</taxon>
        <taxon>Dothideomycetes</taxon>
        <taxon>Dothideomycetidae</taxon>
        <taxon>Mycosphaerellales</taxon>
        <taxon>Teratosphaeriaceae</taxon>
        <taxon>Friedmanniomyces</taxon>
    </lineage>
</organism>
<dbReference type="InterPro" id="IPR038883">
    <property type="entry name" value="AN11006-like"/>
</dbReference>
<evidence type="ECO:0000313" key="3">
    <source>
        <dbReference type="Proteomes" id="UP000310066"/>
    </source>
</evidence>
<comment type="caution">
    <text evidence="2">The sequence shown here is derived from an EMBL/GenBank/DDBJ whole genome shotgun (WGS) entry which is preliminary data.</text>
</comment>
<dbReference type="PANTHER" id="PTHR42085">
    <property type="entry name" value="F-BOX DOMAIN-CONTAINING PROTEIN"/>
    <property type="match status" value="1"/>
</dbReference>